<comment type="subcellular location">
    <subcellularLocation>
        <location evidence="1 8">Membrane</location>
        <topology evidence="1 8">Multi-pass membrane protein</topology>
    </subcellularLocation>
</comment>
<dbReference type="InterPro" id="IPR011691">
    <property type="entry name" value="Vesicle_transpt_SFT2"/>
</dbReference>
<dbReference type="GO" id="GO:0012505">
    <property type="term" value="C:endomembrane system"/>
    <property type="evidence" value="ECO:0007669"/>
    <property type="project" value="UniProtKB-ARBA"/>
</dbReference>
<comment type="similarity">
    <text evidence="7 8">Belongs to the SFT2 family.</text>
</comment>
<keyword evidence="10" id="KW-1185">Reference proteome</keyword>
<dbReference type="PANTHER" id="PTHR23137">
    <property type="entry name" value="VESICLE TRANSPORT PROTEIN-RELATED"/>
    <property type="match status" value="1"/>
</dbReference>
<keyword evidence="3 8" id="KW-0812">Transmembrane</keyword>
<dbReference type="Proteomes" id="UP000054560">
    <property type="component" value="Unassembled WGS sequence"/>
</dbReference>
<keyword evidence="5 8" id="KW-1133">Transmembrane helix</keyword>
<dbReference type="Pfam" id="PF04178">
    <property type="entry name" value="Got1"/>
    <property type="match status" value="1"/>
</dbReference>
<evidence type="ECO:0000313" key="9">
    <source>
        <dbReference type="EMBL" id="KNC80628.1"/>
    </source>
</evidence>
<feature type="transmembrane region" description="Helical" evidence="8">
    <location>
        <begin position="104"/>
        <end position="122"/>
    </location>
</feature>
<organism evidence="9 10">
    <name type="scientific">Sphaeroforma arctica JP610</name>
    <dbReference type="NCBI Taxonomy" id="667725"/>
    <lineage>
        <taxon>Eukaryota</taxon>
        <taxon>Ichthyosporea</taxon>
        <taxon>Ichthyophonida</taxon>
        <taxon>Sphaeroforma</taxon>
    </lineage>
</organism>
<dbReference type="GO" id="GO:0016192">
    <property type="term" value="P:vesicle-mediated transport"/>
    <property type="evidence" value="ECO:0007669"/>
    <property type="project" value="InterPro"/>
</dbReference>
<dbReference type="GO" id="GO:0005737">
    <property type="term" value="C:cytoplasm"/>
    <property type="evidence" value="ECO:0007669"/>
    <property type="project" value="UniProtKB-ARBA"/>
</dbReference>
<dbReference type="GO" id="GO:0015031">
    <property type="term" value="P:protein transport"/>
    <property type="evidence" value="ECO:0007669"/>
    <property type="project" value="UniProtKB-KW"/>
</dbReference>
<comment type="function">
    <text evidence="8">May be involved in fusion of retrograde transport vesicles derived from an endocytic compartment with the Golgi complex.</text>
</comment>
<evidence type="ECO:0000256" key="3">
    <source>
        <dbReference type="ARBA" id="ARBA00022692"/>
    </source>
</evidence>
<proteinExistence type="inferred from homology"/>
<evidence type="ECO:0000256" key="4">
    <source>
        <dbReference type="ARBA" id="ARBA00022927"/>
    </source>
</evidence>
<name>A0A0L0FXG0_9EUKA</name>
<keyword evidence="2 8" id="KW-0813">Transport</keyword>
<evidence type="ECO:0000256" key="1">
    <source>
        <dbReference type="ARBA" id="ARBA00004141"/>
    </source>
</evidence>
<gene>
    <name evidence="9" type="ORF">SARC_07019</name>
</gene>
<accession>A0A0L0FXG0</accession>
<dbReference type="RefSeq" id="XP_014154530.1">
    <property type="nucleotide sequence ID" value="XM_014299055.1"/>
</dbReference>
<evidence type="ECO:0000256" key="6">
    <source>
        <dbReference type="ARBA" id="ARBA00023136"/>
    </source>
</evidence>
<reference evidence="9 10" key="1">
    <citation type="submission" date="2011-02" db="EMBL/GenBank/DDBJ databases">
        <title>The Genome Sequence of Sphaeroforma arctica JP610.</title>
        <authorList>
            <consortium name="The Broad Institute Genome Sequencing Platform"/>
            <person name="Russ C."/>
            <person name="Cuomo C."/>
            <person name="Young S.K."/>
            <person name="Zeng Q."/>
            <person name="Gargeya S."/>
            <person name="Alvarado L."/>
            <person name="Berlin A."/>
            <person name="Chapman S.B."/>
            <person name="Chen Z."/>
            <person name="Freedman E."/>
            <person name="Gellesch M."/>
            <person name="Goldberg J."/>
            <person name="Griggs A."/>
            <person name="Gujja S."/>
            <person name="Heilman E."/>
            <person name="Heiman D."/>
            <person name="Howarth C."/>
            <person name="Mehta T."/>
            <person name="Neiman D."/>
            <person name="Pearson M."/>
            <person name="Roberts A."/>
            <person name="Saif S."/>
            <person name="Shea T."/>
            <person name="Shenoy N."/>
            <person name="Sisk P."/>
            <person name="Stolte C."/>
            <person name="Sykes S."/>
            <person name="White J."/>
            <person name="Yandava C."/>
            <person name="Burger G."/>
            <person name="Gray M.W."/>
            <person name="Holland P.W.H."/>
            <person name="King N."/>
            <person name="Lang F.B.F."/>
            <person name="Roger A.J."/>
            <person name="Ruiz-Trillo I."/>
            <person name="Haas B."/>
            <person name="Nusbaum C."/>
            <person name="Birren B."/>
        </authorList>
    </citation>
    <scope>NUCLEOTIDE SEQUENCE [LARGE SCALE GENOMIC DNA]</scope>
    <source>
        <strain evidence="9 10">JP610</strain>
    </source>
</reference>
<evidence type="ECO:0000256" key="5">
    <source>
        <dbReference type="ARBA" id="ARBA00022989"/>
    </source>
</evidence>
<dbReference type="OrthoDB" id="660759at2759"/>
<evidence type="ECO:0000313" key="10">
    <source>
        <dbReference type="Proteomes" id="UP000054560"/>
    </source>
</evidence>
<evidence type="ECO:0000256" key="7">
    <source>
        <dbReference type="ARBA" id="ARBA00025800"/>
    </source>
</evidence>
<feature type="transmembrane region" description="Helical" evidence="8">
    <location>
        <begin position="142"/>
        <end position="163"/>
    </location>
</feature>
<dbReference type="EMBL" id="KQ242127">
    <property type="protein sequence ID" value="KNC80628.1"/>
    <property type="molecule type" value="Genomic_DNA"/>
</dbReference>
<evidence type="ECO:0000256" key="8">
    <source>
        <dbReference type="RuleBase" id="RU363111"/>
    </source>
</evidence>
<dbReference type="PANTHER" id="PTHR23137:SF36">
    <property type="entry name" value="VESICLE TRANSPORT PROTEIN SFT2C"/>
    <property type="match status" value="1"/>
</dbReference>
<keyword evidence="6 8" id="KW-0472">Membrane</keyword>
<dbReference type="eggNOG" id="KOG2887">
    <property type="taxonomic scope" value="Eukaryota"/>
</dbReference>
<sequence>MSIKAEQEVESSIWSSMSMSSKDESLIGGMSRQQRVAGFLMLLLGAMIFFALEVALFMVPGMFFLRPRKFALLHSLGSLCGIFSVSMLMGPMAHFKSLISPDRLAFTVSFFGMLAGTVYFALNKESILTVLCMGGQVGSLVWYLVGSIPGGTTGLWIMVKLSMRSANSVARTMLPL</sequence>
<dbReference type="AlphaFoldDB" id="A0A0L0FXG0"/>
<feature type="transmembrane region" description="Helical" evidence="8">
    <location>
        <begin position="71"/>
        <end position="92"/>
    </location>
</feature>
<dbReference type="STRING" id="667725.A0A0L0FXG0"/>
<dbReference type="GO" id="GO:0016020">
    <property type="term" value="C:membrane"/>
    <property type="evidence" value="ECO:0007669"/>
    <property type="project" value="UniProtKB-SubCell"/>
</dbReference>
<feature type="transmembrane region" description="Helical" evidence="8">
    <location>
        <begin position="39"/>
        <end position="65"/>
    </location>
</feature>
<dbReference type="InterPro" id="IPR007305">
    <property type="entry name" value="Vesicle_transpt_Got1/SFT2"/>
</dbReference>
<evidence type="ECO:0000256" key="2">
    <source>
        <dbReference type="ARBA" id="ARBA00022448"/>
    </source>
</evidence>
<keyword evidence="4 8" id="KW-0653">Protein transport</keyword>
<protein>
    <recommendedName>
        <fullName evidence="8">Vesicle transport protein</fullName>
    </recommendedName>
</protein>
<dbReference type="GeneID" id="25907523"/>